<evidence type="ECO:0000256" key="2">
    <source>
        <dbReference type="ARBA" id="ARBA00022448"/>
    </source>
</evidence>
<keyword evidence="10 13" id="KW-0066">ATP synthesis</keyword>
<evidence type="ECO:0000256" key="14">
    <source>
        <dbReference type="RuleBase" id="RU003848"/>
    </source>
</evidence>
<evidence type="ECO:0000313" key="17">
    <source>
        <dbReference type="Proteomes" id="UP000483839"/>
    </source>
</evidence>
<dbReference type="GO" id="GO:0046961">
    <property type="term" value="F:proton-transporting ATPase activity, rotational mechanism"/>
    <property type="evidence" value="ECO:0007669"/>
    <property type="project" value="TreeGrafter"/>
</dbReference>
<evidence type="ECO:0000256" key="8">
    <source>
        <dbReference type="ARBA" id="ARBA00023065"/>
    </source>
</evidence>
<keyword evidence="4 13" id="KW-0138">CF(0)</keyword>
<evidence type="ECO:0000256" key="7">
    <source>
        <dbReference type="ARBA" id="ARBA00022989"/>
    </source>
</evidence>
<name>A0A6L6G8A0_STRUB</name>
<dbReference type="Proteomes" id="UP000483839">
    <property type="component" value="Unassembled WGS sequence"/>
</dbReference>
<feature type="transmembrane region" description="Helical" evidence="13">
    <location>
        <begin position="6"/>
        <end position="26"/>
    </location>
</feature>
<evidence type="ECO:0000256" key="4">
    <source>
        <dbReference type="ARBA" id="ARBA00022547"/>
    </source>
</evidence>
<evidence type="ECO:0000256" key="12">
    <source>
        <dbReference type="ARBA" id="ARBA00037847"/>
    </source>
</evidence>
<evidence type="ECO:0000256" key="5">
    <source>
        <dbReference type="ARBA" id="ARBA00022692"/>
    </source>
</evidence>
<evidence type="ECO:0000256" key="13">
    <source>
        <dbReference type="HAMAP-Rule" id="MF_01398"/>
    </source>
</evidence>
<proteinExistence type="inferred from homology"/>
<dbReference type="CDD" id="cd06503">
    <property type="entry name" value="ATP-synt_Fo_b"/>
    <property type="match status" value="1"/>
</dbReference>
<keyword evidence="3 13" id="KW-1003">Cell membrane</keyword>
<comment type="subunit">
    <text evidence="13">F-type ATPases have 2 components, F(1) - the catalytic core - and F(0) - the membrane proton channel. F(1) has five subunits: alpha(3), beta(3), gamma(1), delta(1), epsilon(1). F(0) has three main subunits: a(1), b(2) and c(10-14). The alpha and beta chains form an alternating ring which encloses part of the gamma chain. F(1) is attached to F(0) by a central stalk formed by the gamma and epsilon chains, while a peripheral stalk is formed by the delta and b chains.</text>
</comment>
<keyword evidence="15" id="KW-0175">Coiled coil</keyword>
<dbReference type="SUPFAM" id="SSF81573">
    <property type="entry name" value="F1F0 ATP synthase subunit B, membrane domain"/>
    <property type="match status" value="1"/>
</dbReference>
<dbReference type="PANTHER" id="PTHR33445">
    <property type="entry name" value="ATP SYNTHASE SUBUNIT B', CHLOROPLASTIC"/>
    <property type="match status" value="1"/>
</dbReference>
<comment type="subcellular location">
    <subcellularLocation>
        <location evidence="13">Cell membrane</location>
        <topology evidence="13">Single-pass membrane protein</topology>
    </subcellularLocation>
    <subcellularLocation>
        <location evidence="12">Endomembrane system</location>
        <topology evidence="12">Single-pass membrane protein</topology>
    </subcellularLocation>
</comment>
<evidence type="ECO:0000256" key="15">
    <source>
        <dbReference type="SAM" id="Coils"/>
    </source>
</evidence>
<sequence length="164" mass="17710">MELTVGEVIGNFILVTGSILVLYLLLKKFAWGSISGILEERSAKISSDIDRAEQARIEAETLAQKRENELAGAKQEASKIITDAKELGQVKGEQLVAEASTEVSRLKEKAQADIQQSKTDAISSVKSEMTDLTVLLAEKVIGATLDKSAQSQLIDSYLDDLGEA</sequence>
<dbReference type="NCBIfam" id="TIGR01144">
    <property type="entry name" value="ATP_synt_b"/>
    <property type="match status" value="1"/>
</dbReference>
<dbReference type="EMBL" id="WLXI01000040">
    <property type="protein sequence ID" value="MTD01623.1"/>
    <property type="molecule type" value="Genomic_DNA"/>
</dbReference>
<gene>
    <name evidence="13 16" type="primary">atpF</name>
    <name evidence="16" type="ORF">GKS16_04970</name>
</gene>
<dbReference type="GO" id="GO:0012505">
    <property type="term" value="C:endomembrane system"/>
    <property type="evidence" value="ECO:0007669"/>
    <property type="project" value="UniProtKB-SubCell"/>
</dbReference>
<dbReference type="RefSeq" id="WP_154617457.1">
    <property type="nucleotide sequence ID" value="NZ_JADFAY010000014.1"/>
</dbReference>
<dbReference type="AlphaFoldDB" id="A0A6L6G8A0"/>
<keyword evidence="8 13" id="KW-0406">Ion transport</keyword>
<evidence type="ECO:0000256" key="11">
    <source>
        <dbReference type="ARBA" id="ARBA00025198"/>
    </source>
</evidence>
<keyword evidence="5 13" id="KW-0812">Transmembrane</keyword>
<evidence type="ECO:0000256" key="3">
    <source>
        <dbReference type="ARBA" id="ARBA00022475"/>
    </source>
</evidence>
<dbReference type="InterPro" id="IPR005864">
    <property type="entry name" value="ATP_synth_F0_bsu_bac"/>
</dbReference>
<accession>A0A6L6G8A0</accession>
<evidence type="ECO:0000313" key="16">
    <source>
        <dbReference type="EMBL" id="MTD01623.1"/>
    </source>
</evidence>
<organism evidence="16 17">
    <name type="scientific">Streptococcus uberis</name>
    <dbReference type="NCBI Taxonomy" id="1349"/>
    <lineage>
        <taxon>Bacteria</taxon>
        <taxon>Bacillati</taxon>
        <taxon>Bacillota</taxon>
        <taxon>Bacilli</taxon>
        <taxon>Lactobacillales</taxon>
        <taxon>Streptococcaceae</taxon>
        <taxon>Streptococcus</taxon>
    </lineage>
</organism>
<protein>
    <recommendedName>
        <fullName evidence="13">ATP synthase subunit b</fullName>
    </recommendedName>
    <alternativeName>
        <fullName evidence="13">ATP synthase F(0) sector subunit b</fullName>
    </alternativeName>
    <alternativeName>
        <fullName evidence="13">ATPase subunit I</fullName>
    </alternativeName>
    <alternativeName>
        <fullName evidence="13">F-type ATPase subunit b</fullName>
        <shortName evidence="13">F-ATPase subunit b</shortName>
    </alternativeName>
</protein>
<keyword evidence="9 13" id="KW-0472">Membrane</keyword>
<evidence type="ECO:0000256" key="1">
    <source>
        <dbReference type="ARBA" id="ARBA00005513"/>
    </source>
</evidence>
<evidence type="ECO:0000256" key="6">
    <source>
        <dbReference type="ARBA" id="ARBA00022781"/>
    </source>
</evidence>
<dbReference type="GO" id="GO:0005886">
    <property type="term" value="C:plasma membrane"/>
    <property type="evidence" value="ECO:0007669"/>
    <property type="project" value="UniProtKB-SubCell"/>
</dbReference>
<comment type="function">
    <text evidence="11 13">F(1)F(0) ATP synthase produces ATP from ADP in the presence of a proton or sodium gradient. F-type ATPases consist of two structural domains, F(1) containing the extramembraneous catalytic core and F(0) containing the membrane proton channel, linked together by a central stalk and a peripheral stalk. During catalysis, ATP synthesis in the catalytic domain of F(1) is coupled via a rotary mechanism of the central stalk subunits to proton translocation.</text>
</comment>
<comment type="similarity">
    <text evidence="1 13 14">Belongs to the ATPase B chain family.</text>
</comment>
<dbReference type="InterPro" id="IPR002146">
    <property type="entry name" value="ATP_synth_b/b'su_bac/chlpt"/>
</dbReference>
<comment type="function">
    <text evidence="13">Component of the F(0) channel, it forms part of the peripheral stalk, linking F(1) to F(0).</text>
</comment>
<dbReference type="GO" id="GO:0045259">
    <property type="term" value="C:proton-transporting ATP synthase complex"/>
    <property type="evidence" value="ECO:0007669"/>
    <property type="project" value="UniProtKB-KW"/>
</dbReference>
<keyword evidence="2 13" id="KW-0813">Transport</keyword>
<reference evidence="16 17" key="1">
    <citation type="submission" date="2019-11" db="EMBL/GenBank/DDBJ databases">
        <title>Streptococcus uberis isolated from clinical mastitis cases on a southeastern Queensland dairy.</title>
        <authorList>
            <person name="Workentine M.L."/>
            <person name="Price R."/>
            <person name="Olchowy T."/>
        </authorList>
    </citation>
    <scope>NUCLEOTIDE SEQUENCE [LARGE SCALE GENOMIC DNA]</scope>
    <source>
        <strain evidence="16 17">OLC4459-A17</strain>
    </source>
</reference>
<dbReference type="HAMAP" id="MF_01398">
    <property type="entry name" value="ATP_synth_b_bprime"/>
    <property type="match status" value="1"/>
</dbReference>
<dbReference type="InterPro" id="IPR028987">
    <property type="entry name" value="ATP_synth_B-like_membr_sf"/>
</dbReference>
<comment type="caution">
    <text evidence="16">The sequence shown here is derived from an EMBL/GenBank/DDBJ whole genome shotgun (WGS) entry which is preliminary data.</text>
</comment>
<dbReference type="PANTHER" id="PTHR33445:SF1">
    <property type="entry name" value="ATP SYNTHASE SUBUNIT B"/>
    <property type="match status" value="1"/>
</dbReference>
<evidence type="ECO:0000256" key="10">
    <source>
        <dbReference type="ARBA" id="ARBA00023310"/>
    </source>
</evidence>
<keyword evidence="6 13" id="KW-0375">Hydrogen ion transport</keyword>
<feature type="coiled-coil region" evidence="15">
    <location>
        <begin position="49"/>
        <end position="116"/>
    </location>
</feature>
<evidence type="ECO:0000256" key="9">
    <source>
        <dbReference type="ARBA" id="ARBA00023136"/>
    </source>
</evidence>
<dbReference type="Gene3D" id="6.10.250.1580">
    <property type="match status" value="1"/>
</dbReference>
<dbReference type="InterPro" id="IPR050059">
    <property type="entry name" value="ATP_synthase_B_chain"/>
</dbReference>
<keyword evidence="7 13" id="KW-1133">Transmembrane helix</keyword>
<dbReference type="GO" id="GO:0046933">
    <property type="term" value="F:proton-transporting ATP synthase activity, rotational mechanism"/>
    <property type="evidence" value="ECO:0007669"/>
    <property type="project" value="UniProtKB-UniRule"/>
</dbReference>
<dbReference type="Pfam" id="PF00430">
    <property type="entry name" value="ATP-synt_B"/>
    <property type="match status" value="1"/>
</dbReference>